<dbReference type="Proteomes" id="UP000467840">
    <property type="component" value="Chromosome 17"/>
</dbReference>
<accession>A0A6A6M946</accession>
<feature type="region of interest" description="Disordered" evidence="1">
    <location>
        <begin position="22"/>
        <end position="43"/>
    </location>
</feature>
<dbReference type="EMBL" id="JAAGAX010000007">
    <property type="protein sequence ID" value="KAF2308479.1"/>
    <property type="molecule type" value="Genomic_DNA"/>
</dbReference>
<name>A0A6A6M946_HEVBR</name>
<gene>
    <name evidence="2" type="ORF">GH714_009888</name>
</gene>
<feature type="compositionally biased region" description="Basic and acidic residues" evidence="1">
    <location>
        <begin position="22"/>
        <end position="39"/>
    </location>
</feature>
<feature type="region of interest" description="Disordered" evidence="1">
    <location>
        <begin position="132"/>
        <end position="154"/>
    </location>
</feature>
<organism evidence="2 3">
    <name type="scientific">Hevea brasiliensis</name>
    <name type="common">Para rubber tree</name>
    <name type="synonym">Siphonia brasiliensis</name>
    <dbReference type="NCBI Taxonomy" id="3981"/>
    <lineage>
        <taxon>Eukaryota</taxon>
        <taxon>Viridiplantae</taxon>
        <taxon>Streptophyta</taxon>
        <taxon>Embryophyta</taxon>
        <taxon>Tracheophyta</taxon>
        <taxon>Spermatophyta</taxon>
        <taxon>Magnoliopsida</taxon>
        <taxon>eudicotyledons</taxon>
        <taxon>Gunneridae</taxon>
        <taxon>Pentapetalae</taxon>
        <taxon>rosids</taxon>
        <taxon>fabids</taxon>
        <taxon>Malpighiales</taxon>
        <taxon>Euphorbiaceae</taxon>
        <taxon>Crotonoideae</taxon>
        <taxon>Micrandreae</taxon>
        <taxon>Hevea</taxon>
    </lineage>
</organism>
<sequence length="226" mass="24902">MKGEEIPGDKILAKEAQNEELNKEFGKVDSSETIEKQNSTEKGTVENLLQGAIDNISGEEATKEIHQEQEAKGEEILGNKINTEKGIVENLYQPVVDNVSSEEATEEIHQEHKIKGEESLGDKMLAKEIQNEAKTEGKPIIENQGDETISRDGITEATTTTEKKLGAETSQIEVATGLAKASETTEDIHQEESTSDGTLENQRLREVELDTIISTGKKDVPQMRKN</sequence>
<proteinExistence type="predicted"/>
<feature type="region of interest" description="Disordered" evidence="1">
    <location>
        <begin position="177"/>
        <end position="202"/>
    </location>
</feature>
<reference evidence="2 3" key="1">
    <citation type="journal article" date="2020" name="Mol. Plant">
        <title>The Chromosome-Based Rubber Tree Genome Provides New Insights into Spurge Genome Evolution and Rubber Biosynthesis.</title>
        <authorList>
            <person name="Liu J."/>
            <person name="Shi C."/>
            <person name="Shi C.C."/>
            <person name="Li W."/>
            <person name="Zhang Q.J."/>
            <person name="Zhang Y."/>
            <person name="Li K."/>
            <person name="Lu H.F."/>
            <person name="Shi C."/>
            <person name="Zhu S.T."/>
            <person name="Xiao Z.Y."/>
            <person name="Nan H."/>
            <person name="Yue Y."/>
            <person name="Zhu X.G."/>
            <person name="Wu Y."/>
            <person name="Hong X.N."/>
            <person name="Fan G.Y."/>
            <person name="Tong Y."/>
            <person name="Zhang D."/>
            <person name="Mao C.L."/>
            <person name="Liu Y.L."/>
            <person name="Hao S.J."/>
            <person name="Liu W.Q."/>
            <person name="Lv M.Q."/>
            <person name="Zhang H.B."/>
            <person name="Liu Y."/>
            <person name="Hu-Tang G.R."/>
            <person name="Wang J.P."/>
            <person name="Wang J.H."/>
            <person name="Sun Y.H."/>
            <person name="Ni S.B."/>
            <person name="Chen W.B."/>
            <person name="Zhang X.C."/>
            <person name="Jiao Y.N."/>
            <person name="Eichler E.E."/>
            <person name="Li G.H."/>
            <person name="Liu X."/>
            <person name="Gao L.Z."/>
        </authorList>
    </citation>
    <scope>NUCLEOTIDE SEQUENCE [LARGE SCALE GENOMIC DNA]</scope>
    <source>
        <strain evidence="3">cv. GT1</strain>
        <tissue evidence="2">Leaf</tissue>
    </source>
</reference>
<evidence type="ECO:0000313" key="3">
    <source>
        <dbReference type="Proteomes" id="UP000467840"/>
    </source>
</evidence>
<evidence type="ECO:0000256" key="1">
    <source>
        <dbReference type="SAM" id="MobiDB-lite"/>
    </source>
</evidence>
<comment type="caution">
    <text evidence="2">The sequence shown here is derived from an EMBL/GenBank/DDBJ whole genome shotgun (WGS) entry which is preliminary data.</text>
</comment>
<keyword evidence="3" id="KW-1185">Reference proteome</keyword>
<dbReference type="AlphaFoldDB" id="A0A6A6M946"/>
<evidence type="ECO:0000313" key="2">
    <source>
        <dbReference type="EMBL" id="KAF2308479.1"/>
    </source>
</evidence>
<protein>
    <submittedName>
        <fullName evidence="2">Uncharacterized protein</fullName>
    </submittedName>
</protein>